<dbReference type="Pfam" id="PF13416">
    <property type="entry name" value="SBP_bac_8"/>
    <property type="match status" value="1"/>
</dbReference>
<dbReference type="EMBL" id="PHNJ01000021">
    <property type="protein sequence ID" value="TYL36172.1"/>
    <property type="molecule type" value="Genomic_DNA"/>
</dbReference>
<dbReference type="PANTHER" id="PTHR43649">
    <property type="entry name" value="ARABINOSE-BINDING PROTEIN-RELATED"/>
    <property type="match status" value="1"/>
</dbReference>
<dbReference type="RefSeq" id="WP_148860477.1">
    <property type="nucleotide sequence ID" value="NZ_PHNJ01000021.1"/>
</dbReference>
<comment type="caution">
    <text evidence="1">The sequence shown here is derived from an EMBL/GenBank/DDBJ whole genome shotgun (WGS) entry which is preliminary data.</text>
</comment>
<evidence type="ECO:0000313" key="1">
    <source>
        <dbReference type="EMBL" id="TYL36172.1"/>
    </source>
</evidence>
<dbReference type="Gene3D" id="3.40.190.10">
    <property type="entry name" value="Periplasmic binding protein-like II"/>
    <property type="match status" value="1"/>
</dbReference>
<dbReference type="InterPro" id="IPR006059">
    <property type="entry name" value="SBP"/>
</dbReference>
<accession>A0A8J8TQ53</accession>
<keyword evidence="2" id="KW-1185">Reference proteome</keyword>
<dbReference type="PANTHER" id="PTHR43649:SF12">
    <property type="entry name" value="DIACETYLCHITOBIOSE BINDING PROTEIN DASA"/>
    <property type="match status" value="1"/>
</dbReference>
<reference evidence="1" key="1">
    <citation type="submission" date="2017-11" db="EMBL/GenBank/DDBJ databases">
        <authorList>
            <person name="Kajale S.C."/>
            <person name="Sharma A."/>
        </authorList>
    </citation>
    <scope>NUCLEOTIDE SEQUENCE</scope>
    <source>
        <strain evidence="1">LS1_42</strain>
    </source>
</reference>
<dbReference type="Proteomes" id="UP000766904">
    <property type="component" value="Unassembled WGS sequence"/>
</dbReference>
<dbReference type="SUPFAM" id="SSF53850">
    <property type="entry name" value="Periplasmic binding protein-like II"/>
    <property type="match status" value="1"/>
</dbReference>
<protein>
    <recommendedName>
        <fullName evidence="3">Extracellular solute-binding protein</fullName>
    </recommendedName>
</protein>
<sequence length="457" mass="52292">MKESNTHGDDERRVSRRTFVGTTGAAATVSLAGCIGGDDEVFEEDELTFWHQEGVPHRVDVFEEFTDRFNEEHDEITITQEPQNWDEVFGALTSALDAGEEPDFMFSLPAFTMTFQSRGDLVDVTDLVERIDDERSFFDPTVRPFQYDGGTWGVPMWDMVYLNHHRADVYEDADAWPPDGWDDWLEATSDVTDADADEYGICLPANRNLWTTQNLYTLMINNDAYVYGPDGGIMFDTPETVETLEFYAEWFDAASPPDATGWGWAEWERSLFQETTFATNGFSSWIRGLQETDHADQWEAIQQPYPDDGQPGSVHYVNNIMVFNEDALDAIGEFVEWLHQPDVYGEWLARTEPTLYLPVTEDGEDADAFWDHDLISQNEEMVQTQFDAIPDATIYGFREMHIENDLYLPSVGELEGSHVLAEVVQELIVNERPPEEAAEWGQERIEEVLEVERSDEL</sequence>
<dbReference type="OrthoDB" id="18034at2157"/>
<evidence type="ECO:0000313" key="2">
    <source>
        <dbReference type="Proteomes" id="UP000766904"/>
    </source>
</evidence>
<dbReference type="PROSITE" id="PS51257">
    <property type="entry name" value="PROKAR_LIPOPROTEIN"/>
    <property type="match status" value="1"/>
</dbReference>
<proteinExistence type="predicted"/>
<dbReference type="AlphaFoldDB" id="A0A8J8TQ53"/>
<dbReference type="InterPro" id="IPR050490">
    <property type="entry name" value="Bact_solute-bd_prot1"/>
</dbReference>
<evidence type="ECO:0008006" key="3">
    <source>
        <dbReference type="Google" id="ProtNLM"/>
    </source>
</evidence>
<name>A0A8J8TQ53_9EURY</name>
<gene>
    <name evidence="1" type="ORF">CV102_23815</name>
</gene>
<organism evidence="1 2">
    <name type="scientific">Natronococcus pandeyae</name>
    <dbReference type="NCBI Taxonomy" id="2055836"/>
    <lineage>
        <taxon>Archaea</taxon>
        <taxon>Methanobacteriati</taxon>
        <taxon>Methanobacteriota</taxon>
        <taxon>Stenosarchaea group</taxon>
        <taxon>Halobacteria</taxon>
        <taxon>Halobacteriales</taxon>
        <taxon>Natrialbaceae</taxon>
        <taxon>Natronococcus</taxon>
    </lineage>
</organism>